<dbReference type="PROSITE" id="PS51035">
    <property type="entry name" value="BAG"/>
    <property type="match status" value="1"/>
</dbReference>
<dbReference type="Pfam" id="PF02179">
    <property type="entry name" value="BAG"/>
    <property type="match status" value="1"/>
</dbReference>
<dbReference type="GO" id="GO:0005634">
    <property type="term" value="C:nucleus"/>
    <property type="evidence" value="ECO:0007669"/>
    <property type="project" value="TreeGrafter"/>
</dbReference>
<dbReference type="Gene3D" id="1.20.58.120">
    <property type="entry name" value="BAG domain"/>
    <property type="match status" value="1"/>
</dbReference>
<dbReference type="InterPro" id="IPR003103">
    <property type="entry name" value="BAG_domain"/>
</dbReference>
<comment type="caution">
    <text evidence="4">The sequence shown here is derived from an EMBL/GenBank/DDBJ whole genome shotgun (WGS) entry which is preliminary data.</text>
</comment>
<feature type="domain" description="BAG" evidence="3">
    <location>
        <begin position="145"/>
        <end position="228"/>
    </location>
</feature>
<dbReference type="PANTHER" id="PTHR12329">
    <property type="entry name" value="BCL2-ASSOCIATED ATHANOGENE"/>
    <property type="match status" value="1"/>
</dbReference>
<dbReference type="EMBL" id="JAVHNQ010000012">
    <property type="protein sequence ID" value="KAK6335630.1"/>
    <property type="molecule type" value="Genomic_DNA"/>
</dbReference>
<dbReference type="SMART" id="SM00264">
    <property type="entry name" value="BAG"/>
    <property type="match status" value="1"/>
</dbReference>
<proteinExistence type="predicted"/>
<keyword evidence="1" id="KW-0143">Chaperone</keyword>
<dbReference type="Pfam" id="PF00240">
    <property type="entry name" value="ubiquitin"/>
    <property type="match status" value="1"/>
</dbReference>
<sequence>MRRFFKAVFDGAGDDTASANDVVFVQHGKDTLTTTFPKGSIAASTTTVGDLRAAVQDALGLSRNHSVKLVFAGQNLADDVVPLARYGVKHGLKVLCMASKSTLPPPPSHTASSSRSGTPTRPGRPTPSASPAPEPVKKVIPPMERIALVKRHVAETLMPLVEAFEKSPPADPVKRKEEHHRLSETFLGEMMKLDSVDVDGPDGAEVRKRRKETVKELHAVLERLDKVDKESG</sequence>
<dbReference type="Proteomes" id="UP001375240">
    <property type="component" value="Unassembled WGS sequence"/>
</dbReference>
<evidence type="ECO:0000313" key="5">
    <source>
        <dbReference type="Proteomes" id="UP001375240"/>
    </source>
</evidence>
<dbReference type="GO" id="GO:0051087">
    <property type="term" value="F:protein-folding chaperone binding"/>
    <property type="evidence" value="ECO:0007669"/>
    <property type="project" value="InterPro"/>
</dbReference>
<dbReference type="InterPro" id="IPR039773">
    <property type="entry name" value="BAG_chaperone_regulator"/>
</dbReference>
<gene>
    <name evidence="4" type="ORF">TWF696_002398</name>
</gene>
<dbReference type="GO" id="GO:0016020">
    <property type="term" value="C:membrane"/>
    <property type="evidence" value="ECO:0007669"/>
    <property type="project" value="TreeGrafter"/>
</dbReference>
<organism evidence="4 5">
    <name type="scientific">Orbilia brochopaga</name>
    <dbReference type="NCBI Taxonomy" id="3140254"/>
    <lineage>
        <taxon>Eukaryota</taxon>
        <taxon>Fungi</taxon>
        <taxon>Dikarya</taxon>
        <taxon>Ascomycota</taxon>
        <taxon>Pezizomycotina</taxon>
        <taxon>Orbiliomycetes</taxon>
        <taxon>Orbiliales</taxon>
        <taxon>Orbiliaceae</taxon>
        <taxon>Orbilia</taxon>
    </lineage>
</organism>
<dbReference type="GO" id="GO:0000774">
    <property type="term" value="F:adenyl-nucleotide exchange factor activity"/>
    <property type="evidence" value="ECO:0007669"/>
    <property type="project" value="TreeGrafter"/>
</dbReference>
<accession>A0AAV9U4M7</accession>
<dbReference type="GO" id="GO:0005829">
    <property type="term" value="C:cytosol"/>
    <property type="evidence" value="ECO:0007669"/>
    <property type="project" value="TreeGrafter"/>
</dbReference>
<dbReference type="Gene3D" id="3.10.20.90">
    <property type="entry name" value="Phosphatidylinositol 3-kinase Catalytic Subunit, Chain A, domain 1"/>
    <property type="match status" value="1"/>
</dbReference>
<dbReference type="SUPFAM" id="SSF63491">
    <property type="entry name" value="BAG domain"/>
    <property type="match status" value="1"/>
</dbReference>
<dbReference type="CDD" id="cd17039">
    <property type="entry name" value="Ubl_ubiquitin_like"/>
    <property type="match status" value="1"/>
</dbReference>
<dbReference type="GO" id="GO:0050821">
    <property type="term" value="P:protein stabilization"/>
    <property type="evidence" value="ECO:0007669"/>
    <property type="project" value="TreeGrafter"/>
</dbReference>
<reference evidence="4 5" key="1">
    <citation type="submission" date="2019-10" db="EMBL/GenBank/DDBJ databases">
        <authorList>
            <person name="Palmer J.M."/>
        </authorList>
    </citation>
    <scope>NUCLEOTIDE SEQUENCE [LARGE SCALE GENOMIC DNA]</scope>
    <source>
        <strain evidence="4 5">TWF696</strain>
    </source>
</reference>
<dbReference type="InterPro" id="IPR036533">
    <property type="entry name" value="BAG_dom_sf"/>
</dbReference>
<protein>
    <recommendedName>
        <fullName evidence="3">BAG domain-containing protein</fullName>
    </recommendedName>
</protein>
<evidence type="ECO:0000313" key="4">
    <source>
        <dbReference type="EMBL" id="KAK6335630.1"/>
    </source>
</evidence>
<dbReference type="PANTHER" id="PTHR12329:SF16">
    <property type="entry name" value="BAG FAMILY MOLECULAR CHAPERONE REGULATOR 1"/>
    <property type="match status" value="1"/>
</dbReference>
<dbReference type="AlphaFoldDB" id="A0AAV9U4M7"/>
<feature type="compositionally biased region" description="Pro residues" evidence="2">
    <location>
        <begin position="122"/>
        <end position="134"/>
    </location>
</feature>
<name>A0AAV9U4M7_9PEZI</name>
<evidence type="ECO:0000256" key="2">
    <source>
        <dbReference type="SAM" id="MobiDB-lite"/>
    </source>
</evidence>
<evidence type="ECO:0000256" key="1">
    <source>
        <dbReference type="ARBA" id="ARBA00023186"/>
    </source>
</evidence>
<dbReference type="InterPro" id="IPR000626">
    <property type="entry name" value="Ubiquitin-like_dom"/>
</dbReference>
<keyword evidence="5" id="KW-1185">Reference proteome</keyword>
<evidence type="ECO:0000259" key="3">
    <source>
        <dbReference type="PROSITE" id="PS51035"/>
    </source>
</evidence>
<dbReference type="SUPFAM" id="SSF54236">
    <property type="entry name" value="Ubiquitin-like"/>
    <property type="match status" value="1"/>
</dbReference>
<feature type="region of interest" description="Disordered" evidence="2">
    <location>
        <begin position="99"/>
        <end position="138"/>
    </location>
</feature>
<dbReference type="InterPro" id="IPR029071">
    <property type="entry name" value="Ubiquitin-like_domsf"/>
</dbReference>
<feature type="compositionally biased region" description="Low complexity" evidence="2">
    <location>
        <begin position="110"/>
        <end position="121"/>
    </location>
</feature>